<reference evidence="3" key="1">
    <citation type="journal article" date="2019" name="Nat. Commun.">
        <title>The genome of broomcorn millet.</title>
        <authorList>
            <person name="Zou C."/>
            <person name="Miki D."/>
            <person name="Li D."/>
            <person name="Tang Q."/>
            <person name="Xiao L."/>
            <person name="Rajput S."/>
            <person name="Deng P."/>
            <person name="Jia W."/>
            <person name="Huang R."/>
            <person name="Zhang M."/>
            <person name="Sun Y."/>
            <person name="Hu J."/>
            <person name="Fu X."/>
            <person name="Schnable P.S."/>
            <person name="Li F."/>
            <person name="Zhang H."/>
            <person name="Feng B."/>
            <person name="Zhu X."/>
            <person name="Liu R."/>
            <person name="Schnable J.C."/>
            <person name="Zhu J.-K."/>
            <person name="Zhang H."/>
        </authorList>
    </citation>
    <scope>NUCLEOTIDE SEQUENCE [LARGE SCALE GENOMIC DNA]</scope>
</reference>
<keyword evidence="3" id="KW-1185">Reference proteome</keyword>
<accession>A0A3L6QUV1</accession>
<feature type="compositionally biased region" description="Basic residues" evidence="1">
    <location>
        <begin position="16"/>
        <end position="28"/>
    </location>
</feature>
<proteinExistence type="predicted"/>
<dbReference type="Proteomes" id="UP000275267">
    <property type="component" value="Unassembled WGS sequence"/>
</dbReference>
<evidence type="ECO:0000256" key="1">
    <source>
        <dbReference type="SAM" id="MobiDB-lite"/>
    </source>
</evidence>
<protein>
    <submittedName>
        <fullName evidence="2">Uncharacterized protein</fullName>
    </submittedName>
</protein>
<evidence type="ECO:0000313" key="2">
    <source>
        <dbReference type="EMBL" id="RLM87472.1"/>
    </source>
</evidence>
<name>A0A3L6QUV1_PANMI</name>
<sequence length="107" mass="11831">MAREHQAAGRTELAARRRQHAFRPRRARNGPASGGYTIPEPKRSPPDKLTQTRGAWRTWLTGGLFFLRDNGPREEDDGELAAAAVVSAREGLKWIAEVAVMLVVQGI</sequence>
<comment type="caution">
    <text evidence="2">The sequence shown here is derived from an EMBL/GenBank/DDBJ whole genome shotgun (WGS) entry which is preliminary data.</text>
</comment>
<organism evidence="2 3">
    <name type="scientific">Panicum miliaceum</name>
    <name type="common">Proso millet</name>
    <name type="synonym">Broomcorn millet</name>
    <dbReference type="NCBI Taxonomy" id="4540"/>
    <lineage>
        <taxon>Eukaryota</taxon>
        <taxon>Viridiplantae</taxon>
        <taxon>Streptophyta</taxon>
        <taxon>Embryophyta</taxon>
        <taxon>Tracheophyta</taxon>
        <taxon>Spermatophyta</taxon>
        <taxon>Magnoliopsida</taxon>
        <taxon>Liliopsida</taxon>
        <taxon>Poales</taxon>
        <taxon>Poaceae</taxon>
        <taxon>PACMAD clade</taxon>
        <taxon>Panicoideae</taxon>
        <taxon>Panicodae</taxon>
        <taxon>Paniceae</taxon>
        <taxon>Panicinae</taxon>
        <taxon>Panicum</taxon>
        <taxon>Panicum sect. Panicum</taxon>
    </lineage>
</organism>
<feature type="region of interest" description="Disordered" evidence="1">
    <location>
        <begin position="1"/>
        <end position="51"/>
    </location>
</feature>
<gene>
    <name evidence="2" type="ORF">C2845_PM04G06970</name>
</gene>
<evidence type="ECO:0000313" key="3">
    <source>
        <dbReference type="Proteomes" id="UP000275267"/>
    </source>
</evidence>
<dbReference type="AlphaFoldDB" id="A0A3L6QUV1"/>
<dbReference type="EMBL" id="PQIB02000011">
    <property type="protein sequence ID" value="RLM87472.1"/>
    <property type="molecule type" value="Genomic_DNA"/>
</dbReference>